<evidence type="ECO:0000313" key="1">
    <source>
        <dbReference type="EMBL" id="VDI01649.1"/>
    </source>
</evidence>
<protein>
    <submittedName>
        <fullName evidence="1">Uncharacterized protein</fullName>
    </submittedName>
</protein>
<organism evidence="1 2">
    <name type="scientific">Mytilus galloprovincialis</name>
    <name type="common">Mediterranean mussel</name>
    <dbReference type="NCBI Taxonomy" id="29158"/>
    <lineage>
        <taxon>Eukaryota</taxon>
        <taxon>Metazoa</taxon>
        <taxon>Spiralia</taxon>
        <taxon>Lophotrochozoa</taxon>
        <taxon>Mollusca</taxon>
        <taxon>Bivalvia</taxon>
        <taxon>Autobranchia</taxon>
        <taxon>Pteriomorphia</taxon>
        <taxon>Mytilida</taxon>
        <taxon>Mytiloidea</taxon>
        <taxon>Mytilidae</taxon>
        <taxon>Mytilinae</taxon>
        <taxon>Mytilus</taxon>
    </lineage>
</organism>
<dbReference type="AlphaFoldDB" id="A0A8B6C8D2"/>
<comment type="caution">
    <text evidence="1">The sequence shown here is derived from an EMBL/GenBank/DDBJ whole genome shotgun (WGS) entry which is preliminary data.</text>
</comment>
<gene>
    <name evidence="1" type="ORF">MGAL_10B045180</name>
</gene>
<keyword evidence="2" id="KW-1185">Reference proteome</keyword>
<dbReference type="Proteomes" id="UP000596742">
    <property type="component" value="Unassembled WGS sequence"/>
</dbReference>
<reference evidence="1" key="1">
    <citation type="submission" date="2018-11" db="EMBL/GenBank/DDBJ databases">
        <authorList>
            <person name="Alioto T."/>
            <person name="Alioto T."/>
        </authorList>
    </citation>
    <scope>NUCLEOTIDE SEQUENCE</scope>
</reference>
<dbReference type="OrthoDB" id="6081500at2759"/>
<evidence type="ECO:0000313" key="2">
    <source>
        <dbReference type="Proteomes" id="UP000596742"/>
    </source>
</evidence>
<dbReference type="EMBL" id="UYJE01001368">
    <property type="protein sequence ID" value="VDI01649.1"/>
    <property type="molecule type" value="Genomic_DNA"/>
</dbReference>
<proteinExistence type="predicted"/>
<sequence length="119" mass="13700">MGYITQPNSRTVLQHDPDKMIVLFKAVKIKLSIIATDVITQNIKMYIVYPPWIHPLTYAVMTTATSTSTNNIHRLEEYAKGSWDQPVLTDWKVLNIPLDSRHGIEEPVALRFDKDYSKL</sequence>
<name>A0A8B6C8D2_MYTGA</name>
<accession>A0A8B6C8D2</accession>